<accession>A0A9N9JV56</accession>
<organism evidence="1 2">
    <name type="scientific">Cetraspora pellucida</name>
    <dbReference type="NCBI Taxonomy" id="1433469"/>
    <lineage>
        <taxon>Eukaryota</taxon>
        <taxon>Fungi</taxon>
        <taxon>Fungi incertae sedis</taxon>
        <taxon>Mucoromycota</taxon>
        <taxon>Glomeromycotina</taxon>
        <taxon>Glomeromycetes</taxon>
        <taxon>Diversisporales</taxon>
        <taxon>Gigasporaceae</taxon>
        <taxon>Cetraspora</taxon>
    </lineage>
</organism>
<comment type="caution">
    <text evidence="1">The sequence shown here is derived from an EMBL/GenBank/DDBJ whole genome shotgun (WGS) entry which is preliminary data.</text>
</comment>
<protein>
    <submittedName>
        <fullName evidence="1">8446_t:CDS:1</fullName>
    </submittedName>
</protein>
<sequence>KVILSLLNNTPLLLKHLFKNNDNEIKEFHTKIYQYNAAHIFISVRVNIDQTVLYEHSPYCFYISRELYHLFSLLFSVNKKDLQYAQLYIYDLTIACLLQMNHNNNLSLQMM</sequence>
<evidence type="ECO:0000313" key="1">
    <source>
        <dbReference type="EMBL" id="CAG8797179.1"/>
    </source>
</evidence>
<dbReference type="EMBL" id="CAJVQA010029521">
    <property type="protein sequence ID" value="CAG8797179.1"/>
    <property type="molecule type" value="Genomic_DNA"/>
</dbReference>
<name>A0A9N9JV56_9GLOM</name>
<reference evidence="1" key="1">
    <citation type="submission" date="2021-06" db="EMBL/GenBank/DDBJ databases">
        <authorList>
            <person name="Kallberg Y."/>
            <person name="Tangrot J."/>
            <person name="Rosling A."/>
        </authorList>
    </citation>
    <scope>NUCLEOTIDE SEQUENCE</scope>
    <source>
        <strain evidence="1">FL966</strain>
    </source>
</reference>
<feature type="non-terminal residue" evidence="1">
    <location>
        <position position="1"/>
    </location>
</feature>
<keyword evidence="2" id="KW-1185">Reference proteome</keyword>
<gene>
    <name evidence="1" type="ORF">CPELLU_LOCUS17412</name>
</gene>
<evidence type="ECO:0000313" key="2">
    <source>
        <dbReference type="Proteomes" id="UP000789759"/>
    </source>
</evidence>
<dbReference type="AlphaFoldDB" id="A0A9N9JV56"/>
<dbReference type="Proteomes" id="UP000789759">
    <property type="component" value="Unassembled WGS sequence"/>
</dbReference>
<proteinExistence type="predicted"/>